<dbReference type="OrthoDB" id="205403at2759"/>
<dbReference type="PANTHER" id="PTHR13282:SF6">
    <property type="entry name" value="PROTEIN FAM32A"/>
    <property type="match status" value="1"/>
</dbReference>
<dbReference type="EMBL" id="KZ819662">
    <property type="protein sequence ID" value="PWN30616.1"/>
    <property type="molecule type" value="Genomic_DNA"/>
</dbReference>
<keyword evidence="3" id="KW-1185">Reference proteome</keyword>
<protein>
    <submittedName>
        <fullName evidence="2">DUF1754-domain-containing protein</fullName>
    </submittedName>
</protein>
<reference evidence="2 3" key="1">
    <citation type="journal article" date="2018" name="Mol. Biol. Evol.">
        <title>Broad Genomic Sampling Reveals a Smut Pathogenic Ancestry of the Fungal Clade Ustilaginomycotina.</title>
        <authorList>
            <person name="Kijpornyongpan T."/>
            <person name="Mondo S.J."/>
            <person name="Barry K."/>
            <person name="Sandor L."/>
            <person name="Lee J."/>
            <person name="Lipzen A."/>
            <person name="Pangilinan J."/>
            <person name="LaButti K."/>
            <person name="Hainaut M."/>
            <person name="Henrissat B."/>
            <person name="Grigoriev I.V."/>
            <person name="Spatafora J.W."/>
            <person name="Aime M.C."/>
        </authorList>
    </citation>
    <scope>NUCLEOTIDE SEQUENCE [LARGE SCALE GENOMIC DNA]</scope>
    <source>
        <strain evidence="2 3">MCA 5214</strain>
    </source>
</reference>
<dbReference type="GO" id="GO:0005730">
    <property type="term" value="C:nucleolus"/>
    <property type="evidence" value="ECO:0007669"/>
    <property type="project" value="TreeGrafter"/>
</dbReference>
<feature type="compositionally biased region" description="Basic and acidic residues" evidence="1">
    <location>
        <begin position="89"/>
        <end position="121"/>
    </location>
</feature>
<feature type="region of interest" description="Disordered" evidence="1">
    <location>
        <begin position="1"/>
        <end position="121"/>
    </location>
</feature>
<sequence>MGSGGGSDAYSSFKPGGSLKFKGGDDASSSKKHKKDKKHKSKSSSHPSSSSSLKHKDSAADTAEELRRLAEQEEDEERQRASGSSGGRKMTDAERRFAEVQRKRMAERVRKEAGKSHKERVGDFNKYLEKLSEHHDIPKVGPG</sequence>
<dbReference type="RefSeq" id="XP_025365228.1">
    <property type="nucleotide sequence ID" value="XM_025505145.1"/>
</dbReference>
<dbReference type="AlphaFoldDB" id="A0A316UZB1"/>
<feature type="compositionally biased region" description="Basic residues" evidence="1">
    <location>
        <begin position="30"/>
        <end position="43"/>
    </location>
</feature>
<dbReference type="Proteomes" id="UP000245884">
    <property type="component" value="Unassembled WGS sequence"/>
</dbReference>
<gene>
    <name evidence="2" type="ORF">BDZ90DRAFT_229627</name>
</gene>
<organism evidence="2 3">
    <name type="scientific">Jaminaea rosea</name>
    <dbReference type="NCBI Taxonomy" id="1569628"/>
    <lineage>
        <taxon>Eukaryota</taxon>
        <taxon>Fungi</taxon>
        <taxon>Dikarya</taxon>
        <taxon>Basidiomycota</taxon>
        <taxon>Ustilaginomycotina</taxon>
        <taxon>Exobasidiomycetes</taxon>
        <taxon>Microstromatales</taxon>
        <taxon>Microstromatales incertae sedis</taxon>
        <taxon>Jaminaea</taxon>
    </lineage>
</organism>
<dbReference type="PANTHER" id="PTHR13282">
    <property type="entry name" value="PROTEIN FAM32A"/>
    <property type="match status" value="1"/>
</dbReference>
<accession>A0A316UZB1</accession>
<proteinExistence type="predicted"/>
<evidence type="ECO:0000313" key="3">
    <source>
        <dbReference type="Proteomes" id="UP000245884"/>
    </source>
</evidence>
<evidence type="ECO:0000313" key="2">
    <source>
        <dbReference type="EMBL" id="PWN30616.1"/>
    </source>
</evidence>
<dbReference type="Pfam" id="PF08555">
    <property type="entry name" value="FAM32A"/>
    <property type="match status" value="1"/>
</dbReference>
<name>A0A316UZB1_9BASI</name>
<evidence type="ECO:0000256" key="1">
    <source>
        <dbReference type="SAM" id="MobiDB-lite"/>
    </source>
</evidence>
<feature type="compositionally biased region" description="Basic and acidic residues" evidence="1">
    <location>
        <begin position="54"/>
        <end position="71"/>
    </location>
</feature>
<dbReference type="STRING" id="1569628.A0A316UZB1"/>
<dbReference type="InterPro" id="IPR013865">
    <property type="entry name" value="FAM32A"/>
</dbReference>
<dbReference type="GeneID" id="37026968"/>